<dbReference type="EMBL" id="SFCI01000205">
    <property type="protein sequence ID" value="TFY81501.1"/>
    <property type="molecule type" value="Genomic_DNA"/>
</dbReference>
<feature type="domain" description="CCHC-type" evidence="3">
    <location>
        <begin position="279"/>
        <end position="292"/>
    </location>
</feature>
<dbReference type="SMART" id="SM00343">
    <property type="entry name" value="ZnF_C2HC"/>
    <property type="match status" value="1"/>
</dbReference>
<evidence type="ECO:0000259" key="3">
    <source>
        <dbReference type="PROSITE" id="PS50158"/>
    </source>
</evidence>
<dbReference type="GO" id="GO:0003676">
    <property type="term" value="F:nucleic acid binding"/>
    <property type="evidence" value="ECO:0007669"/>
    <property type="project" value="InterPro"/>
</dbReference>
<organism evidence="4 5">
    <name type="scientific">Hericium alpestre</name>
    <dbReference type="NCBI Taxonomy" id="135208"/>
    <lineage>
        <taxon>Eukaryota</taxon>
        <taxon>Fungi</taxon>
        <taxon>Dikarya</taxon>
        <taxon>Basidiomycota</taxon>
        <taxon>Agaricomycotina</taxon>
        <taxon>Agaricomycetes</taxon>
        <taxon>Russulales</taxon>
        <taxon>Hericiaceae</taxon>
        <taxon>Hericium</taxon>
    </lineage>
</organism>
<evidence type="ECO:0000256" key="2">
    <source>
        <dbReference type="PROSITE-ProRule" id="PRU00047"/>
    </source>
</evidence>
<evidence type="ECO:0000313" key="4">
    <source>
        <dbReference type="EMBL" id="TFY81501.1"/>
    </source>
</evidence>
<dbReference type="Proteomes" id="UP000298061">
    <property type="component" value="Unassembled WGS sequence"/>
</dbReference>
<dbReference type="PANTHER" id="PTHR33050:SF7">
    <property type="entry name" value="RIBONUCLEASE H"/>
    <property type="match status" value="1"/>
</dbReference>
<gene>
    <name evidence="4" type="ORF">EWM64_g2511</name>
</gene>
<comment type="caution">
    <text evidence="4">The sequence shown here is derived from an EMBL/GenBank/DDBJ whole genome shotgun (WGS) entry which is preliminary data.</text>
</comment>
<keyword evidence="5" id="KW-1185">Reference proteome</keyword>
<keyword evidence="2" id="KW-0863">Zinc-finger</keyword>
<accession>A0A4Z0A5H5</accession>
<evidence type="ECO:0000313" key="5">
    <source>
        <dbReference type="Proteomes" id="UP000298061"/>
    </source>
</evidence>
<dbReference type="AlphaFoldDB" id="A0A4Z0A5H5"/>
<name>A0A4Z0A5H5_9AGAM</name>
<reference evidence="4 5" key="1">
    <citation type="submission" date="2019-02" db="EMBL/GenBank/DDBJ databases">
        <title>Genome sequencing of the rare red list fungi Hericium alpestre (H. flagellum).</title>
        <authorList>
            <person name="Buettner E."/>
            <person name="Kellner H."/>
        </authorList>
    </citation>
    <scope>NUCLEOTIDE SEQUENCE [LARGE SCALE GENOMIC DNA]</scope>
    <source>
        <strain evidence="4 5">DSM 108284</strain>
    </source>
</reference>
<dbReference type="STRING" id="135208.A0A4Z0A5H5"/>
<dbReference type="OrthoDB" id="2506773at2759"/>
<dbReference type="SUPFAM" id="SSF57756">
    <property type="entry name" value="Retrovirus zinc finger-like domains"/>
    <property type="match status" value="1"/>
</dbReference>
<dbReference type="GO" id="GO:0006397">
    <property type="term" value="P:mRNA processing"/>
    <property type="evidence" value="ECO:0007669"/>
    <property type="project" value="UniProtKB-KW"/>
</dbReference>
<dbReference type="InterPro" id="IPR036875">
    <property type="entry name" value="Znf_CCHC_sf"/>
</dbReference>
<dbReference type="PANTHER" id="PTHR33050">
    <property type="entry name" value="REVERSE TRANSCRIPTASE DOMAIN-CONTAINING PROTEIN"/>
    <property type="match status" value="1"/>
</dbReference>
<proteinExistence type="predicted"/>
<keyword evidence="1" id="KW-0507">mRNA processing</keyword>
<dbReference type="PROSITE" id="PS50158">
    <property type="entry name" value="ZF_CCHC"/>
    <property type="match status" value="1"/>
</dbReference>
<dbReference type="InterPro" id="IPR052055">
    <property type="entry name" value="Hepadnavirus_pol/RT"/>
</dbReference>
<protein>
    <recommendedName>
        <fullName evidence="3">CCHC-type domain-containing protein</fullName>
    </recommendedName>
</protein>
<dbReference type="InterPro" id="IPR001878">
    <property type="entry name" value="Znf_CCHC"/>
</dbReference>
<keyword evidence="2" id="KW-0862">Zinc</keyword>
<sequence length="818" mass="92088">MQIFSSLTQEGKDAVAILAMHMANKQIVRSVAANLTSTSSTSRQAHTVAETTPKVAPRIIREADEIDISTFDRPIEISSDIITLFELKIYIPIHVFMCTNLRLISERHGDLLKKQMCGKNIKSRPLLDVNNVAFGQESDLSLILWIEAWENYSRFLKTCADTAVYNRWRHHYEILATYEERENIFPVLLAFDIEERRSYNMQAFKHDDRCWQMQLLVKIAKFCNDEMQKRFENKSSRDSTFTPRERTNSGSGSQFALYECDRMHPFSVSKPRPSATGPCIVCGRPGHFARDCSAKTTVTNCPLVVRFNAQHPSSLTNVRDEKLSFCITFNVHRAEKCKPGSHTTSVKHACSICGNDCHHADSLLANPIIPPYCPSDQDVHIDQYLQEEILAGHMSGPFTGEEMEEMCRGVFAACPVHVVITQDEDGKVKCRTITNAPAGVQAATLDIEKAYRTIPIKSADKKILVVAHRDLFWLDHIAPFRLMTSGLQGEVADATIDIWECAGVAPSLKWVDNFNIFHFPISWFIDDLGVPVYDYTYNQDGAKSLIAALQVPWHSLKGQEFAFTVTYVRFLWDIAVKTVQVADHKLLRLRQKLEIFIMTAAGQQVSLKDAQSINGSLNHVAFVYPHGHAFLISLANFIADFSLIPHGWWLNELTVALCIRSLRPCGPRSDMDIWVDASTDWDVGIVIDNTFTAWHWTADWNVGEGQDISWGEAIAVEMAVLQVEALETRDSVVLIHSDNQGVIGAFQRGHSCNWLVNQCIRCVNLVSVAINVSFIFEYVESAVNLADPISCRVGVPEFHPILNIVPLPEALVKSFLDE</sequence>
<evidence type="ECO:0000256" key="1">
    <source>
        <dbReference type="ARBA" id="ARBA00022664"/>
    </source>
</evidence>
<dbReference type="GO" id="GO:0008270">
    <property type="term" value="F:zinc ion binding"/>
    <property type="evidence" value="ECO:0007669"/>
    <property type="project" value="UniProtKB-KW"/>
</dbReference>
<keyword evidence="2" id="KW-0479">Metal-binding</keyword>